<dbReference type="InterPro" id="IPR011707">
    <property type="entry name" value="Cu-oxidase-like_N"/>
</dbReference>
<feature type="domain" description="Plastocyanin-like" evidence="4">
    <location>
        <begin position="362"/>
        <end position="476"/>
    </location>
</feature>
<dbReference type="PROSITE" id="PS00080">
    <property type="entry name" value="MULTICOPPER_OXIDASE2"/>
    <property type="match status" value="1"/>
</dbReference>
<gene>
    <name evidence="6" type="ORF">EBN03_22300</name>
</gene>
<dbReference type="InterPro" id="IPR001117">
    <property type="entry name" value="Cu-oxidase_2nd"/>
</dbReference>
<evidence type="ECO:0000259" key="4">
    <source>
        <dbReference type="Pfam" id="PF07731"/>
    </source>
</evidence>
<dbReference type="CDD" id="cd13900">
    <property type="entry name" value="CuRO_3_Tth-MCO_like"/>
    <property type="match status" value="1"/>
</dbReference>
<protein>
    <submittedName>
        <fullName evidence="6">Multicopper oxidase family protein</fullName>
    </submittedName>
</protein>
<evidence type="ECO:0000313" key="6">
    <source>
        <dbReference type="EMBL" id="RMI30431.1"/>
    </source>
</evidence>
<feature type="domain" description="Plastocyanin-like" evidence="5">
    <location>
        <begin position="27"/>
        <end position="119"/>
    </location>
</feature>
<evidence type="ECO:0000256" key="1">
    <source>
        <dbReference type="ARBA" id="ARBA00022723"/>
    </source>
</evidence>
<dbReference type="Pfam" id="PF00394">
    <property type="entry name" value="Cu-oxidase"/>
    <property type="match status" value="1"/>
</dbReference>
<keyword evidence="2" id="KW-0560">Oxidoreductase</keyword>
<dbReference type="Pfam" id="PF07731">
    <property type="entry name" value="Cu-oxidase_2"/>
    <property type="match status" value="1"/>
</dbReference>
<evidence type="ECO:0000256" key="2">
    <source>
        <dbReference type="ARBA" id="ARBA00023002"/>
    </source>
</evidence>
<evidence type="ECO:0000259" key="3">
    <source>
        <dbReference type="Pfam" id="PF00394"/>
    </source>
</evidence>
<dbReference type="InterPro" id="IPR011706">
    <property type="entry name" value="Cu-oxidase_C"/>
</dbReference>
<feature type="domain" description="Plastocyanin-like" evidence="3">
    <location>
        <begin position="215"/>
        <end position="306"/>
    </location>
</feature>
<dbReference type="InterPro" id="IPR008972">
    <property type="entry name" value="Cupredoxin"/>
</dbReference>
<dbReference type="SUPFAM" id="SSF49503">
    <property type="entry name" value="Cupredoxins"/>
    <property type="match status" value="3"/>
</dbReference>
<dbReference type="Gene3D" id="2.60.40.420">
    <property type="entry name" value="Cupredoxins - blue copper proteins"/>
    <property type="match status" value="3"/>
</dbReference>
<keyword evidence="7" id="KW-1185">Reference proteome</keyword>
<name>A0A3M2KYS4_9NOCA</name>
<dbReference type="Proteomes" id="UP000279275">
    <property type="component" value="Unassembled WGS sequence"/>
</dbReference>
<accession>A0A3M2KYS4</accession>
<dbReference type="PANTHER" id="PTHR11709">
    <property type="entry name" value="MULTI-COPPER OXIDASE"/>
    <property type="match status" value="1"/>
</dbReference>
<dbReference type="InterPro" id="IPR045087">
    <property type="entry name" value="Cu-oxidase_fam"/>
</dbReference>
<dbReference type="EMBL" id="RFFH01000010">
    <property type="protein sequence ID" value="RMI30431.1"/>
    <property type="molecule type" value="Genomic_DNA"/>
</dbReference>
<dbReference type="Pfam" id="PF07732">
    <property type="entry name" value="Cu-oxidase_3"/>
    <property type="match status" value="1"/>
</dbReference>
<keyword evidence="1" id="KW-0479">Metal-binding</keyword>
<evidence type="ECO:0000313" key="7">
    <source>
        <dbReference type="Proteomes" id="UP000279275"/>
    </source>
</evidence>
<proteinExistence type="predicted"/>
<dbReference type="PANTHER" id="PTHR11709:SF2">
    <property type="entry name" value="MULTICOPPER OXIDASE LPR1"/>
    <property type="match status" value="1"/>
</dbReference>
<dbReference type="AlphaFoldDB" id="A0A3M2KYS4"/>
<dbReference type="GO" id="GO:0005507">
    <property type="term" value="F:copper ion binding"/>
    <property type="evidence" value="ECO:0007669"/>
    <property type="project" value="InterPro"/>
</dbReference>
<comment type="caution">
    <text evidence="6">The sequence shown here is derived from an EMBL/GenBank/DDBJ whole genome shotgun (WGS) entry which is preliminary data.</text>
</comment>
<reference evidence="6 7" key="1">
    <citation type="submission" date="2018-10" db="EMBL/GenBank/DDBJ databases">
        <title>Isolation from cow dung.</title>
        <authorList>
            <person name="Ling L."/>
        </authorList>
    </citation>
    <scope>NUCLEOTIDE SEQUENCE [LARGE SCALE GENOMIC DNA]</scope>
    <source>
        <strain evidence="6 7">NEAU-LL90</strain>
    </source>
</reference>
<sequence>MTAGQALQQPPEATGMTVTLDASAAKYELAGRTVEGNEYNGGAVAPTLRAQPGSTVTLTLVNHLPVATNLHFHGLHIAPTGDSDDPDVCVAPGATHVYRLALPANHPMGTYWYHSHAMGLTCPDPGGHDASMPGMSMPGMSMPAPATFVPGNVENQIFAGLSGALIVGDDRAGLPEPLRGITAQTLVLKDVQLDPAGRIVQGDTKNQIESGAPTVRLVNGQLRPVLTMRPGETQLWRLVNAGADIFYDLRLAGYTFTVIGEDGIPVAATSTPETVLMPPGKRYDVLVTAAAQPGQTWLQTMPYSNGPQGDAYPQTDLIQVRIDGDPVPAGPVVSGALPGAPADLANAPIAWRRSVQLSEDESGTSFFVNGKQFSMGDSIFTTPARLGTVEEWTLTNVAGEDHPFHLHTSAFQVVSINGVTQPYTHRQDTVLVPHQENDTPGKVVIRIPFDDYPGHWMFHCHIAAHEDNGMMSYVNVVK</sequence>
<dbReference type="InterPro" id="IPR002355">
    <property type="entry name" value="Cu_oxidase_Cu_BS"/>
</dbReference>
<dbReference type="GO" id="GO:0016491">
    <property type="term" value="F:oxidoreductase activity"/>
    <property type="evidence" value="ECO:0007669"/>
    <property type="project" value="UniProtKB-KW"/>
</dbReference>
<organism evidence="6 7">
    <name type="scientific">Nocardia stercoris</name>
    <dbReference type="NCBI Taxonomy" id="2483361"/>
    <lineage>
        <taxon>Bacteria</taxon>
        <taxon>Bacillati</taxon>
        <taxon>Actinomycetota</taxon>
        <taxon>Actinomycetes</taxon>
        <taxon>Mycobacteriales</taxon>
        <taxon>Nocardiaceae</taxon>
        <taxon>Nocardia</taxon>
    </lineage>
</organism>
<evidence type="ECO:0000259" key="5">
    <source>
        <dbReference type="Pfam" id="PF07732"/>
    </source>
</evidence>
<dbReference type="OrthoDB" id="345021at2"/>